<evidence type="ECO:0000256" key="7">
    <source>
        <dbReference type="ARBA" id="ARBA00047899"/>
    </source>
</evidence>
<name>A0ABV5QSZ0_9ACTN</name>
<dbReference type="SUPFAM" id="SSF56112">
    <property type="entry name" value="Protein kinase-like (PK-like)"/>
    <property type="match status" value="1"/>
</dbReference>
<dbReference type="PANTHER" id="PTHR24363">
    <property type="entry name" value="SERINE/THREONINE PROTEIN KINASE"/>
    <property type="match status" value="1"/>
</dbReference>
<feature type="region of interest" description="Disordered" evidence="9">
    <location>
        <begin position="472"/>
        <end position="539"/>
    </location>
</feature>
<comment type="caution">
    <text evidence="11">The sequence shown here is derived from an EMBL/GenBank/DDBJ whole genome shotgun (WGS) entry which is preliminary data.</text>
</comment>
<dbReference type="SMART" id="SM01260">
    <property type="entry name" value="LANC_like"/>
    <property type="match status" value="1"/>
</dbReference>
<proteinExistence type="predicted"/>
<dbReference type="PANTHER" id="PTHR24363:SF0">
    <property type="entry name" value="SERINE_THREONINE KINASE LIKE DOMAIN CONTAINING 1"/>
    <property type="match status" value="1"/>
</dbReference>
<accession>A0ABV5QSZ0</accession>
<keyword evidence="6" id="KW-0067">ATP-binding</keyword>
<sequence>MNKGYAVFCDADRHFYDAPHRLVFGEAETGSLYRAATLPVPEGWTSHRTGDWLALRPLDRPLPSQGWKIHVSAGLGNAEAVLATVREYCLERDVAFKFVPSRYLLHQRNAKYADRSASGKFITVYPADDHACERVATDLAALLDGEAGPYILSDLRWGRGPVHLRYGSFTRRHCYDEHGELRPALEDGSGTLVPDRRGPVFHVPDWVTPPAFLLPHLAARAAVTVEDMPYEIEKALHFSNGGGVYEARHRSTGRRVVLKEARPYAGLAADGADAVTRLRREREALEKLSGLACTPEVLDSFTVGDHHFLALEFVEGKPLNTFFARRHPLMEADPPAERLAAYTEWALRIHGLVERAVAEVHARGVVFNDLHLFNIMVSEDESSVVLLDFEAAKPAAEGGRQTVANPAFVAPADRRGFDVDRYALACLRIALFIPLTSLLAVDRGKAAHLAEAAAARFPVPPGFLDEAVREITREPSGNPPGGGAQAPDRRPDGSRVRPGDGARVPDRRPDSSRVRPGDGARVPDRRPDGPRFLPVEPGDWPAARDSLVRAVLASATPDREDRFFPGDIAQFATAGGGMSVGYGTAGVLHALRESGGPRCPEAEERLLRYAKRPDSGTPLGFYDGLTGVAWTLDRLGHTDAALELASLVLEQDHEALAPDLHGGTAGIGLALDALATATGESGLHAAALRCAELTARPPRTSPRTTAAGAAPGTVRTGLLHGGAGRALLFVRLYERTRDTALLDLAAEALHDDLSRCVRGASGTLQVDEGWRTMPYLGAGSVGIGTVIDDYLLHRRDDDLDRARRDIVRAAQATFYAQPGLFRGVAGMVLHLSRTNAGGPGTTRQDVRRQVGCLTWHAMTYRGHLAFPGEQMMRLSMDLSTGSAGVLLALAAALDDRPAHLPFLPPLPRPHEPAP</sequence>
<keyword evidence="2" id="KW-0723">Serine/threonine-protein kinase</keyword>
<evidence type="ECO:0000256" key="3">
    <source>
        <dbReference type="ARBA" id="ARBA00022679"/>
    </source>
</evidence>
<evidence type="ECO:0000256" key="4">
    <source>
        <dbReference type="ARBA" id="ARBA00022741"/>
    </source>
</evidence>
<dbReference type="InterPro" id="IPR000719">
    <property type="entry name" value="Prot_kinase_dom"/>
</dbReference>
<keyword evidence="12" id="KW-1185">Reference proteome</keyword>
<dbReference type="PROSITE" id="PS50011">
    <property type="entry name" value="PROTEIN_KINASE_DOM"/>
    <property type="match status" value="1"/>
</dbReference>
<dbReference type="EC" id="2.7.11.1" evidence="1"/>
<dbReference type="Proteomes" id="UP001589716">
    <property type="component" value="Unassembled WGS sequence"/>
</dbReference>
<dbReference type="InterPro" id="IPR011009">
    <property type="entry name" value="Kinase-like_dom_sf"/>
</dbReference>
<dbReference type="InterPro" id="IPR057929">
    <property type="entry name" value="RamC_N"/>
</dbReference>
<gene>
    <name evidence="11" type="primary">lanKC</name>
    <name evidence="11" type="ORF">ACFFTP_20830</name>
</gene>
<comment type="catalytic activity">
    <reaction evidence="8">
        <text>L-seryl-[protein] + ATP = O-phospho-L-seryl-[protein] + ADP + H(+)</text>
        <dbReference type="Rhea" id="RHEA:17989"/>
        <dbReference type="Rhea" id="RHEA-COMP:9863"/>
        <dbReference type="Rhea" id="RHEA-COMP:11604"/>
        <dbReference type="ChEBI" id="CHEBI:15378"/>
        <dbReference type="ChEBI" id="CHEBI:29999"/>
        <dbReference type="ChEBI" id="CHEBI:30616"/>
        <dbReference type="ChEBI" id="CHEBI:83421"/>
        <dbReference type="ChEBI" id="CHEBI:456216"/>
        <dbReference type="EC" id="2.7.11.1"/>
    </reaction>
</comment>
<keyword evidence="3" id="KW-0808">Transferase</keyword>
<feature type="compositionally biased region" description="Basic and acidic residues" evidence="9">
    <location>
        <begin position="487"/>
        <end position="529"/>
    </location>
</feature>
<dbReference type="Pfam" id="PF25816">
    <property type="entry name" value="RamC_N"/>
    <property type="match status" value="1"/>
</dbReference>
<dbReference type="CDD" id="cd04791">
    <property type="entry name" value="LanC_SerThrkinase"/>
    <property type="match status" value="1"/>
</dbReference>
<dbReference type="SUPFAM" id="SSF158745">
    <property type="entry name" value="LanC-like"/>
    <property type="match status" value="1"/>
</dbReference>
<dbReference type="InterPro" id="IPR007822">
    <property type="entry name" value="LANC-like"/>
</dbReference>
<organism evidence="11 12">
    <name type="scientific">Streptomyces roseoviridis</name>
    <dbReference type="NCBI Taxonomy" id="67361"/>
    <lineage>
        <taxon>Bacteria</taxon>
        <taxon>Bacillati</taxon>
        <taxon>Actinomycetota</taxon>
        <taxon>Actinomycetes</taxon>
        <taxon>Kitasatosporales</taxon>
        <taxon>Streptomycetaceae</taxon>
        <taxon>Streptomyces</taxon>
    </lineage>
</organism>
<protein>
    <recommendedName>
        <fullName evidence="1">non-specific serine/threonine protein kinase</fullName>
        <ecNumber evidence="1">2.7.11.1</ecNumber>
    </recommendedName>
</protein>
<keyword evidence="4" id="KW-0547">Nucleotide-binding</keyword>
<evidence type="ECO:0000256" key="9">
    <source>
        <dbReference type="SAM" id="MobiDB-lite"/>
    </source>
</evidence>
<dbReference type="Pfam" id="PF00069">
    <property type="entry name" value="Pkinase"/>
    <property type="match status" value="1"/>
</dbReference>
<evidence type="ECO:0000259" key="10">
    <source>
        <dbReference type="PROSITE" id="PS50011"/>
    </source>
</evidence>
<dbReference type="NCBIfam" id="NF038151">
    <property type="entry name" value="lanthi_synth_III"/>
    <property type="match status" value="1"/>
</dbReference>
<evidence type="ECO:0000313" key="12">
    <source>
        <dbReference type="Proteomes" id="UP001589716"/>
    </source>
</evidence>
<feature type="domain" description="Protein kinase" evidence="10">
    <location>
        <begin position="230"/>
        <end position="504"/>
    </location>
</feature>
<reference evidence="11 12" key="1">
    <citation type="submission" date="2024-09" db="EMBL/GenBank/DDBJ databases">
        <authorList>
            <person name="Sun Q."/>
            <person name="Mori K."/>
        </authorList>
    </citation>
    <scope>NUCLEOTIDE SEQUENCE [LARGE SCALE GENOMIC DNA]</scope>
    <source>
        <strain evidence="11 12">JCM 4414</strain>
    </source>
</reference>
<dbReference type="Gene3D" id="1.50.10.20">
    <property type="match status" value="1"/>
</dbReference>
<comment type="catalytic activity">
    <reaction evidence="7">
        <text>L-threonyl-[protein] + ATP = O-phospho-L-threonyl-[protein] + ADP + H(+)</text>
        <dbReference type="Rhea" id="RHEA:46608"/>
        <dbReference type="Rhea" id="RHEA-COMP:11060"/>
        <dbReference type="Rhea" id="RHEA-COMP:11605"/>
        <dbReference type="ChEBI" id="CHEBI:15378"/>
        <dbReference type="ChEBI" id="CHEBI:30013"/>
        <dbReference type="ChEBI" id="CHEBI:30616"/>
        <dbReference type="ChEBI" id="CHEBI:61977"/>
        <dbReference type="ChEBI" id="CHEBI:456216"/>
        <dbReference type="EC" id="2.7.11.1"/>
    </reaction>
</comment>
<evidence type="ECO:0000256" key="5">
    <source>
        <dbReference type="ARBA" id="ARBA00022777"/>
    </source>
</evidence>
<dbReference type="EMBL" id="JBHMCT010000012">
    <property type="protein sequence ID" value="MFB9556624.1"/>
    <property type="molecule type" value="Genomic_DNA"/>
</dbReference>
<dbReference type="InterPro" id="IPR058053">
    <property type="entry name" value="RamC_C"/>
</dbReference>
<evidence type="ECO:0000256" key="2">
    <source>
        <dbReference type="ARBA" id="ARBA00022527"/>
    </source>
</evidence>
<keyword evidence="5" id="KW-0418">Kinase</keyword>
<evidence type="ECO:0000256" key="8">
    <source>
        <dbReference type="ARBA" id="ARBA00048679"/>
    </source>
</evidence>
<dbReference type="Gene3D" id="1.10.510.10">
    <property type="entry name" value="Transferase(Phosphotransferase) domain 1"/>
    <property type="match status" value="1"/>
</dbReference>
<dbReference type="InterPro" id="IPR053524">
    <property type="entry name" value="Aerial_hyphae_peptide-synth"/>
</dbReference>
<evidence type="ECO:0000256" key="1">
    <source>
        <dbReference type="ARBA" id="ARBA00012513"/>
    </source>
</evidence>
<evidence type="ECO:0000256" key="6">
    <source>
        <dbReference type="ARBA" id="ARBA00022840"/>
    </source>
</evidence>
<dbReference type="RefSeq" id="WP_345491209.1">
    <property type="nucleotide sequence ID" value="NZ_BAAAWU010000001.1"/>
</dbReference>
<evidence type="ECO:0000313" key="11">
    <source>
        <dbReference type="EMBL" id="MFB9556624.1"/>
    </source>
</evidence>
<dbReference type="SMART" id="SM00220">
    <property type="entry name" value="S_TKc"/>
    <property type="match status" value="1"/>
</dbReference>